<dbReference type="SUPFAM" id="SSF53955">
    <property type="entry name" value="Lysozyme-like"/>
    <property type="match status" value="1"/>
</dbReference>
<feature type="compositionally biased region" description="Gly residues" evidence="14">
    <location>
        <begin position="155"/>
        <end position="170"/>
    </location>
</feature>
<evidence type="ECO:0000256" key="13">
    <source>
        <dbReference type="ARBA" id="ARBA00049902"/>
    </source>
</evidence>
<dbReference type="GO" id="GO:0006508">
    <property type="term" value="P:proteolysis"/>
    <property type="evidence" value="ECO:0007669"/>
    <property type="project" value="UniProtKB-KW"/>
</dbReference>
<reference evidence="18" key="1">
    <citation type="submission" date="2016-07" db="EMBL/GenBank/DDBJ databases">
        <title>Sequence Frankia sp. strain CcI1.17.</title>
        <authorList>
            <person name="Ghodhbane-Gtari F."/>
            <person name="Swanson E."/>
            <person name="Gueddou A."/>
            <person name="Morris K."/>
            <person name="Hezbri K."/>
            <person name="Ktari A."/>
            <person name="Nouioui I."/>
            <person name="Abebe-Akele F."/>
            <person name="Simpson S."/>
            <person name="Thomas K."/>
            <person name="Gtari M."/>
            <person name="Tisa L.S."/>
            <person name="Hurst S."/>
        </authorList>
    </citation>
    <scope>NUCLEOTIDE SEQUENCE [LARGE SCALE GENOMIC DNA]</scope>
    <source>
        <strain evidence="18">Cc1.17</strain>
    </source>
</reference>
<feature type="compositionally biased region" description="Basic and acidic residues" evidence="14">
    <location>
        <begin position="233"/>
        <end position="267"/>
    </location>
</feature>
<feature type="compositionally biased region" description="Basic residues" evidence="14">
    <location>
        <begin position="414"/>
        <end position="426"/>
    </location>
</feature>
<evidence type="ECO:0000256" key="6">
    <source>
        <dbReference type="ARBA" id="ARBA00022679"/>
    </source>
</evidence>
<dbReference type="InterPro" id="IPR001264">
    <property type="entry name" value="Glyco_trans_51"/>
</dbReference>
<keyword evidence="9" id="KW-0573">Peptidoglycan synthesis</keyword>
<dbReference type="InterPro" id="IPR001460">
    <property type="entry name" value="PCN-bd_Tpept"/>
</dbReference>
<dbReference type="Pfam" id="PF00905">
    <property type="entry name" value="Transpeptidase"/>
    <property type="match status" value="1"/>
</dbReference>
<dbReference type="InterPro" id="IPR050396">
    <property type="entry name" value="Glycosyltr_51/Transpeptidase"/>
</dbReference>
<comment type="catalytic activity">
    <reaction evidence="12">
        <text>Preferential cleavage: (Ac)2-L-Lys-D-Ala-|-D-Ala. Also transpeptidation of peptidyl-alanyl moieties that are N-acyl substituents of D-alanine.</text>
        <dbReference type="EC" id="3.4.16.4"/>
    </reaction>
</comment>
<comment type="caution">
    <text evidence="17">The sequence shown here is derived from an EMBL/GenBank/DDBJ whole genome shotgun (WGS) entry which is preliminary data.</text>
</comment>
<dbReference type="Pfam" id="PF00912">
    <property type="entry name" value="Transgly"/>
    <property type="match status" value="1"/>
</dbReference>
<keyword evidence="7" id="KW-0378">Hydrolase</keyword>
<dbReference type="RefSeq" id="WP_071084165.1">
    <property type="nucleotide sequence ID" value="NZ_MBLM01000109.1"/>
</dbReference>
<evidence type="ECO:0000256" key="8">
    <source>
        <dbReference type="ARBA" id="ARBA00022960"/>
    </source>
</evidence>
<evidence type="ECO:0000256" key="2">
    <source>
        <dbReference type="ARBA" id="ARBA00007739"/>
    </source>
</evidence>
<keyword evidence="5" id="KW-0328">Glycosyltransferase</keyword>
<dbReference type="FunFam" id="1.10.3810.10:FF:000001">
    <property type="entry name" value="Penicillin-binding protein 1A"/>
    <property type="match status" value="1"/>
</dbReference>
<feature type="region of interest" description="Disordered" evidence="14">
    <location>
        <begin position="1058"/>
        <end position="1140"/>
    </location>
</feature>
<evidence type="ECO:0000256" key="12">
    <source>
        <dbReference type="ARBA" id="ARBA00034000"/>
    </source>
</evidence>
<protein>
    <submittedName>
        <fullName evidence="17">Glycosyl transferase</fullName>
    </submittedName>
</protein>
<feature type="compositionally biased region" description="Pro residues" evidence="14">
    <location>
        <begin position="1064"/>
        <end position="1073"/>
    </location>
</feature>
<evidence type="ECO:0000256" key="9">
    <source>
        <dbReference type="ARBA" id="ARBA00022984"/>
    </source>
</evidence>
<dbReference type="GO" id="GO:0009002">
    <property type="term" value="F:serine-type D-Ala-D-Ala carboxypeptidase activity"/>
    <property type="evidence" value="ECO:0007669"/>
    <property type="project" value="UniProtKB-EC"/>
</dbReference>
<organism evidence="17 18">
    <name type="scientific">Parafrankia colletiae</name>
    <dbReference type="NCBI Taxonomy" id="573497"/>
    <lineage>
        <taxon>Bacteria</taxon>
        <taxon>Bacillati</taxon>
        <taxon>Actinomycetota</taxon>
        <taxon>Actinomycetes</taxon>
        <taxon>Frankiales</taxon>
        <taxon>Frankiaceae</taxon>
        <taxon>Parafrankia</taxon>
    </lineage>
</organism>
<dbReference type="GO" id="GO:0008658">
    <property type="term" value="F:penicillin binding"/>
    <property type="evidence" value="ECO:0007669"/>
    <property type="project" value="InterPro"/>
</dbReference>
<evidence type="ECO:0000256" key="11">
    <source>
        <dbReference type="ARBA" id="ARBA00023316"/>
    </source>
</evidence>
<dbReference type="InterPro" id="IPR012338">
    <property type="entry name" value="Beta-lactam/transpept-like"/>
</dbReference>
<dbReference type="SUPFAM" id="SSF56601">
    <property type="entry name" value="beta-lactamase/transpeptidase-like"/>
    <property type="match status" value="1"/>
</dbReference>
<feature type="domain" description="Glycosyl transferase family 51" evidence="16">
    <location>
        <begin position="483"/>
        <end position="655"/>
    </location>
</feature>
<dbReference type="PANTHER" id="PTHR32282">
    <property type="entry name" value="BINDING PROTEIN TRANSPEPTIDASE, PUTATIVE-RELATED"/>
    <property type="match status" value="1"/>
</dbReference>
<evidence type="ECO:0000256" key="1">
    <source>
        <dbReference type="ARBA" id="ARBA00007090"/>
    </source>
</evidence>
<dbReference type="GO" id="GO:0030288">
    <property type="term" value="C:outer membrane-bounded periplasmic space"/>
    <property type="evidence" value="ECO:0007669"/>
    <property type="project" value="TreeGrafter"/>
</dbReference>
<evidence type="ECO:0000259" key="15">
    <source>
        <dbReference type="Pfam" id="PF00905"/>
    </source>
</evidence>
<keyword evidence="3" id="KW-0121">Carboxypeptidase</keyword>
<feature type="compositionally biased region" description="Gly residues" evidence="14">
    <location>
        <begin position="329"/>
        <end position="339"/>
    </location>
</feature>
<feature type="compositionally biased region" description="Basic and acidic residues" evidence="14">
    <location>
        <begin position="121"/>
        <end position="133"/>
    </location>
</feature>
<evidence type="ECO:0000313" key="17">
    <source>
        <dbReference type="EMBL" id="OHV38398.1"/>
    </source>
</evidence>
<feature type="compositionally biased region" description="Low complexity" evidence="14">
    <location>
        <begin position="134"/>
        <end position="154"/>
    </location>
</feature>
<dbReference type="Gene3D" id="1.10.3810.10">
    <property type="entry name" value="Biosynthetic peptidoglycan transglycosylase-like"/>
    <property type="match status" value="1"/>
</dbReference>
<dbReference type="EMBL" id="MBLM01000109">
    <property type="protein sequence ID" value="OHV38398.1"/>
    <property type="molecule type" value="Genomic_DNA"/>
</dbReference>
<gene>
    <name evidence="17" type="ORF">CC117_15330</name>
</gene>
<evidence type="ECO:0000256" key="3">
    <source>
        <dbReference type="ARBA" id="ARBA00022645"/>
    </source>
</evidence>
<dbReference type="GO" id="GO:0008360">
    <property type="term" value="P:regulation of cell shape"/>
    <property type="evidence" value="ECO:0007669"/>
    <property type="project" value="UniProtKB-KW"/>
</dbReference>
<dbReference type="OrthoDB" id="7911552at2"/>
<feature type="compositionally biased region" description="Pro residues" evidence="14">
    <location>
        <begin position="1"/>
        <end position="14"/>
    </location>
</feature>
<dbReference type="InterPro" id="IPR023346">
    <property type="entry name" value="Lysozyme-like_dom_sf"/>
</dbReference>
<dbReference type="GO" id="GO:0008955">
    <property type="term" value="F:peptidoglycan glycosyltransferase activity"/>
    <property type="evidence" value="ECO:0007669"/>
    <property type="project" value="UniProtKB-EC"/>
</dbReference>
<comment type="similarity">
    <text evidence="1">In the C-terminal section; belongs to the transpeptidase family.</text>
</comment>
<dbReference type="GO" id="GO:0009252">
    <property type="term" value="P:peptidoglycan biosynthetic process"/>
    <property type="evidence" value="ECO:0007669"/>
    <property type="project" value="UniProtKB-KW"/>
</dbReference>
<dbReference type="PANTHER" id="PTHR32282:SF34">
    <property type="entry name" value="PENICILLIN-BINDING PROTEIN 1A"/>
    <property type="match status" value="1"/>
</dbReference>
<evidence type="ECO:0000256" key="14">
    <source>
        <dbReference type="SAM" id="MobiDB-lite"/>
    </source>
</evidence>
<dbReference type="GO" id="GO:0071555">
    <property type="term" value="P:cell wall organization"/>
    <property type="evidence" value="ECO:0007669"/>
    <property type="project" value="UniProtKB-KW"/>
</dbReference>
<evidence type="ECO:0000259" key="16">
    <source>
        <dbReference type="Pfam" id="PF00912"/>
    </source>
</evidence>
<evidence type="ECO:0000256" key="7">
    <source>
        <dbReference type="ARBA" id="ARBA00022801"/>
    </source>
</evidence>
<keyword evidence="6 17" id="KW-0808">Transferase</keyword>
<accession>A0A1S1QUM1</accession>
<feature type="compositionally biased region" description="Low complexity" evidence="14">
    <location>
        <begin position="1118"/>
        <end position="1132"/>
    </location>
</feature>
<feature type="region of interest" description="Disordered" evidence="14">
    <location>
        <begin position="1"/>
        <end position="302"/>
    </location>
</feature>
<feature type="compositionally biased region" description="Low complexity" evidence="14">
    <location>
        <begin position="18"/>
        <end position="33"/>
    </location>
</feature>
<dbReference type="Gene3D" id="3.40.710.10">
    <property type="entry name" value="DD-peptidase/beta-lactamase superfamily"/>
    <property type="match status" value="1"/>
</dbReference>
<comment type="similarity">
    <text evidence="2">In the N-terminal section; belongs to the glycosyltransferase 51 family.</text>
</comment>
<keyword evidence="8" id="KW-0133">Cell shape</keyword>
<evidence type="ECO:0000256" key="10">
    <source>
        <dbReference type="ARBA" id="ARBA00023268"/>
    </source>
</evidence>
<dbReference type="InterPro" id="IPR036950">
    <property type="entry name" value="PBP_transglycosylase"/>
</dbReference>
<feature type="domain" description="Penicillin-binding protein transpeptidase" evidence="15">
    <location>
        <begin position="750"/>
        <end position="995"/>
    </location>
</feature>
<feature type="region of interest" description="Disordered" evidence="14">
    <location>
        <begin position="664"/>
        <end position="687"/>
    </location>
</feature>
<keyword evidence="18" id="KW-1185">Reference proteome</keyword>
<feature type="compositionally biased region" description="Gly residues" evidence="14">
    <location>
        <begin position="1099"/>
        <end position="1117"/>
    </location>
</feature>
<evidence type="ECO:0000256" key="4">
    <source>
        <dbReference type="ARBA" id="ARBA00022670"/>
    </source>
</evidence>
<sequence length="1140" mass="117887">MAGGPPPPGGPVPGGPGARRSPGAASAGGPPAAGRGGPGADEAEAGGWTPDRGAAARRRETEAATRSRPGSSPDGRSAQRPPAGPPAAPTGGQASGRPGGRPATPERAGSTSRTGQAGHAGRADSRVDDRADAPARPGSGPAGRPATGRAAAAGAGTGSGTGAGTAGGRGYSDRGGSRQTGAGRTGSGRVSNPRGQFGREDPDRGDLTRAASSGPGEPPASGRAPRSVAGRAAAERAAGRPAAVDDRGGRGERGARGEPERRDRTERLSAATTRLRAVRPGGGRPSTPEQPPARPNAIYDTVDQAALSRVDVAERTADATVYRKVTPGGAAGRSGGSGGLDELDDMGRDAGSGPSATARMNGVDRASGPRRAAPGRRPGGPPRPGERDPGGRTGPRSTAAHAAGGRAAAGGRGAARRTQGRRGPKWWRNRPRWFRRLVLIGLTSGSLLFVAGIAVIYAATRVPLPDEVKTDQTSIIAWGSGGEITRIGTVNRTDVPLSQVSKDVQHAVLAAENYNFYNEPGISPKGIARALWVNVTGGEISQGGSTITQQYAKNAYLTQDRTFTRKMREIVLAIKLDRKYSKDQILEFYLNTIYFGRQSYGIEAAAKSYFNKPAAQLTAGEGAVIAGLIRSPNYLDPKENPGPAESRWKDVVATMVAQGWAPASLANEKPPPVLDKDESGGYNSSDQVGYIRDQVKDELEAAGITEDQINRGGLRITTTLDEGRQTAAFQAVDGQLAEAYAAVPDLRTGLVALKPGTGEVLAWYGGSLYGKGDNGQEQFVDNVSGARVPPGSTFKTVTLVTALKEGISLRSTYEAPARLTVLDYPVNNDESEPGHLGWPDLVEATAESINTVYVPLGVDVGVNDIIRTARDMGVDEGTLLEDVAGVTLGKDGVSALDMTQVYSTLASGGYRSTPHIVARVEDSSGEDILPLRDGQTTSDPVIPPTVARDATFALQAVLDHGTGKNARLANNRPAAGKTGTTDDFRSAWFCGYTKQIASCVNMFRGKGERKDQLKGIPGAEDGVYGGNYPAKIWKAFMDAALKDVPVTGFDPPAYGGAVTLRSPAPAPTTPPSELPTQPATSGGIGGWDLFGDDDDRNGRGGQTGQQGGQTGQQGGQTGQQPTRPRPSRSPGGIIVDPFNN</sequence>
<dbReference type="AlphaFoldDB" id="A0A1S1QUM1"/>
<keyword evidence="10" id="KW-0511">Multifunctional enzyme</keyword>
<comment type="catalytic activity">
    <reaction evidence="13">
        <text>[GlcNAc-(1-&gt;4)-Mur2Ac(oyl-L-Ala-gamma-D-Glu-L-Lys-D-Ala-D-Ala)](n)-di-trans,octa-cis-undecaprenyl diphosphate + beta-D-GlcNAc-(1-&gt;4)-Mur2Ac(oyl-L-Ala-gamma-D-Glu-L-Lys-D-Ala-D-Ala)-di-trans,octa-cis-undecaprenyl diphosphate = [GlcNAc-(1-&gt;4)-Mur2Ac(oyl-L-Ala-gamma-D-Glu-L-Lys-D-Ala-D-Ala)](n+1)-di-trans,octa-cis-undecaprenyl diphosphate + di-trans,octa-cis-undecaprenyl diphosphate + H(+)</text>
        <dbReference type="Rhea" id="RHEA:23708"/>
        <dbReference type="Rhea" id="RHEA-COMP:9602"/>
        <dbReference type="Rhea" id="RHEA-COMP:9603"/>
        <dbReference type="ChEBI" id="CHEBI:15378"/>
        <dbReference type="ChEBI" id="CHEBI:58405"/>
        <dbReference type="ChEBI" id="CHEBI:60033"/>
        <dbReference type="ChEBI" id="CHEBI:78435"/>
        <dbReference type="EC" id="2.4.99.28"/>
    </reaction>
</comment>
<evidence type="ECO:0000313" key="18">
    <source>
        <dbReference type="Proteomes" id="UP000179627"/>
    </source>
</evidence>
<proteinExistence type="inferred from homology"/>
<feature type="region of interest" description="Disordered" evidence="14">
    <location>
        <begin position="326"/>
        <end position="426"/>
    </location>
</feature>
<keyword evidence="11" id="KW-0961">Cell wall biogenesis/degradation</keyword>
<feature type="compositionally biased region" description="Basic and acidic residues" evidence="14">
    <location>
        <begin position="197"/>
        <end position="207"/>
    </location>
</feature>
<name>A0A1S1QUM1_9ACTN</name>
<keyword evidence="4" id="KW-0645">Protease</keyword>
<feature type="compositionally biased region" description="Low complexity" evidence="14">
    <location>
        <begin position="66"/>
        <end position="81"/>
    </location>
</feature>
<dbReference type="Proteomes" id="UP000179627">
    <property type="component" value="Unassembled WGS sequence"/>
</dbReference>
<evidence type="ECO:0000256" key="5">
    <source>
        <dbReference type="ARBA" id="ARBA00022676"/>
    </source>
</evidence>
<feature type="compositionally biased region" description="Low complexity" evidence="14">
    <location>
        <begin position="394"/>
        <end position="406"/>
    </location>
</feature>